<gene>
    <name evidence="1" type="ORF">KK1_007809</name>
</gene>
<proteinExistence type="predicted"/>
<feature type="non-terminal residue" evidence="1">
    <location>
        <position position="1"/>
    </location>
</feature>
<dbReference type="EMBL" id="CM003604">
    <property type="protein sequence ID" value="KYP75111.1"/>
    <property type="molecule type" value="Genomic_DNA"/>
</dbReference>
<dbReference type="Pfam" id="PF25238">
    <property type="entry name" value="OGFOD2-like"/>
    <property type="match status" value="1"/>
</dbReference>
<dbReference type="Gramene" id="C.cajan_07602.t">
    <property type="protein sequence ID" value="C.cajan_07602.t"/>
    <property type="gene ID" value="C.cajan_07602"/>
</dbReference>
<protein>
    <submittedName>
        <fullName evidence="1">PKHD-type hydroxylase At1g22950 family</fullName>
    </submittedName>
</protein>
<dbReference type="PANTHER" id="PTHR24014">
    <property type="entry name" value="2-OXOGLUTARATE AND IRON-DEPENDENT OXYGENASE DOMAIN-CONTAINING PROTEIN 2"/>
    <property type="match status" value="1"/>
</dbReference>
<dbReference type="Proteomes" id="UP000075243">
    <property type="component" value="Chromosome 2"/>
</dbReference>
<reference evidence="1 2" key="1">
    <citation type="journal article" date="2012" name="Nat. Biotechnol.">
        <title>Draft genome sequence of pigeonpea (Cajanus cajan), an orphan legume crop of resource-poor farmers.</title>
        <authorList>
            <person name="Varshney R.K."/>
            <person name="Chen W."/>
            <person name="Li Y."/>
            <person name="Bharti A.K."/>
            <person name="Saxena R.K."/>
            <person name="Schlueter J.A."/>
            <person name="Donoghue M.T."/>
            <person name="Azam S."/>
            <person name="Fan G."/>
            <person name="Whaley A.M."/>
            <person name="Farmer A.D."/>
            <person name="Sheridan J."/>
            <person name="Iwata A."/>
            <person name="Tuteja R."/>
            <person name="Penmetsa R.V."/>
            <person name="Wu W."/>
            <person name="Upadhyaya H.D."/>
            <person name="Yang S.P."/>
            <person name="Shah T."/>
            <person name="Saxena K.B."/>
            <person name="Michael T."/>
            <person name="McCombie W.R."/>
            <person name="Yang B."/>
            <person name="Zhang G."/>
            <person name="Yang H."/>
            <person name="Wang J."/>
            <person name="Spillane C."/>
            <person name="Cook D.R."/>
            <person name="May G.D."/>
            <person name="Xu X."/>
            <person name="Jackson S.A."/>
        </authorList>
    </citation>
    <scope>NUCLEOTIDE SEQUENCE [LARGE SCALE GENOMIC DNA]</scope>
    <source>
        <strain evidence="2">cv. Asha</strain>
    </source>
</reference>
<organism evidence="1 2">
    <name type="scientific">Cajanus cajan</name>
    <name type="common">Pigeon pea</name>
    <name type="synonym">Cajanus indicus</name>
    <dbReference type="NCBI Taxonomy" id="3821"/>
    <lineage>
        <taxon>Eukaryota</taxon>
        <taxon>Viridiplantae</taxon>
        <taxon>Streptophyta</taxon>
        <taxon>Embryophyta</taxon>
        <taxon>Tracheophyta</taxon>
        <taxon>Spermatophyta</taxon>
        <taxon>Magnoliopsida</taxon>
        <taxon>eudicotyledons</taxon>
        <taxon>Gunneridae</taxon>
        <taxon>Pentapetalae</taxon>
        <taxon>rosids</taxon>
        <taxon>fabids</taxon>
        <taxon>Fabales</taxon>
        <taxon>Fabaceae</taxon>
        <taxon>Papilionoideae</taxon>
        <taxon>50 kb inversion clade</taxon>
        <taxon>NPAAA clade</taxon>
        <taxon>indigoferoid/millettioid clade</taxon>
        <taxon>Phaseoleae</taxon>
        <taxon>Cajanus</taxon>
    </lineage>
</organism>
<dbReference type="PANTHER" id="PTHR24014:SF20">
    <property type="entry name" value="2OG-FE(II) OXYGENASE FAMILY OXIDOREDUCTASE"/>
    <property type="match status" value="1"/>
</dbReference>
<dbReference type="AlphaFoldDB" id="A0A151U7A7"/>
<evidence type="ECO:0000313" key="1">
    <source>
        <dbReference type="EMBL" id="KYP75111.1"/>
    </source>
</evidence>
<evidence type="ECO:0000313" key="2">
    <source>
        <dbReference type="Proteomes" id="UP000075243"/>
    </source>
</evidence>
<sequence>KEIYVMDAESFFVPSFLNAIQENTIESFRSILIEPIRGIYIFEMLRPQFCQKLLSEVNHIRSWTQDRIRRPHKMLEHGVVVDDFGLEPMLNKFMDYFISPIAGVFYNQLGGSTLDSHLGFTVEYEIDKTVEMGLWISY</sequence>
<accession>A0A151U7A7</accession>
<name>A0A151U7A7_CAJCA</name>
<dbReference type="OMA" id="RSNTEEC"/>
<keyword evidence="2" id="KW-1185">Reference proteome</keyword>